<organism evidence="3 4">
    <name type="scientific">Paeniglutamicibacter cryotolerans</name>
    <dbReference type="NCBI Taxonomy" id="670079"/>
    <lineage>
        <taxon>Bacteria</taxon>
        <taxon>Bacillati</taxon>
        <taxon>Actinomycetota</taxon>
        <taxon>Actinomycetes</taxon>
        <taxon>Micrococcales</taxon>
        <taxon>Micrococcaceae</taxon>
        <taxon>Paeniglutamicibacter</taxon>
    </lineage>
</organism>
<sequence>MTEISQLAATELRAALANGHVSAREATTYFLDRITELNPTLGSFITITAESALKSAAAADERRGSILRAGNPLPTLHGMPLAYKDLLDVAGVPTSYGTAAMKPAPAERDDPLVALLSAAGAVCLGKTQVPEFGLSCHSENLISAPARNPLDPSRSAGGSSGGSAAAVASGMLPVGPGNDGGGSVRIPASACGLIGLKPGLGTVPTDVREGRTDAFGAPKLTVSGPLAHAAGDAAMLLDAMTGDPQEGYLSALGERELDALQGLRIGISLASPFATTYPIPLAPEAHRALASGTARLGAAGHHTEEAAFHYDPRYPEAFSTIWTAGLGAAPLPAGGAGKLTALARSFRERALARAPQANFEAATVLREIAEDFRTQWGRYDLVLTPAMATLPPPVGHYLSHDADTDYMLQCQYTPFTSMVNVAGLPALVIPTLRTAGGLSMGVQLIGRKGSEALLLAVAAQLARM</sequence>
<dbReference type="PANTHER" id="PTHR11895">
    <property type="entry name" value="TRANSAMIDASE"/>
    <property type="match status" value="1"/>
</dbReference>
<feature type="domain" description="Amidase" evidence="2">
    <location>
        <begin position="25"/>
        <end position="455"/>
    </location>
</feature>
<dbReference type="InterPro" id="IPR020556">
    <property type="entry name" value="Amidase_CS"/>
</dbReference>
<dbReference type="Gene3D" id="3.90.1300.10">
    <property type="entry name" value="Amidase signature (AS) domain"/>
    <property type="match status" value="1"/>
</dbReference>
<reference evidence="3 4" key="1">
    <citation type="submission" date="2020-08" db="EMBL/GenBank/DDBJ databases">
        <title>Sequencing the genomes of 1000 actinobacteria strains.</title>
        <authorList>
            <person name="Klenk H.-P."/>
        </authorList>
    </citation>
    <scope>NUCLEOTIDE SEQUENCE [LARGE SCALE GENOMIC DNA]</scope>
    <source>
        <strain evidence="3 4">DSM 22826</strain>
    </source>
</reference>
<dbReference type="PROSITE" id="PS00571">
    <property type="entry name" value="AMIDASES"/>
    <property type="match status" value="1"/>
</dbReference>
<comment type="caution">
    <text evidence="3">The sequence shown here is derived from an EMBL/GenBank/DDBJ whole genome shotgun (WGS) entry which is preliminary data.</text>
</comment>
<proteinExistence type="inferred from homology"/>
<evidence type="ECO:0000259" key="2">
    <source>
        <dbReference type="Pfam" id="PF01425"/>
    </source>
</evidence>
<accession>A0A839QSH2</accession>
<comment type="similarity">
    <text evidence="1">Belongs to the amidase family.</text>
</comment>
<keyword evidence="4" id="KW-1185">Reference proteome</keyword>
<dbReference type="AlphaFoldDB" id="A0A839QSH2"/>
<dbReference type="Proteomes" id="UP000523000">
    <property type="component" value="Unassembled WGS sequence"/>
</dbReference>
<dbReference type="EMBL" id="JACHVS010000001">
    <property type="protein sequence ID" value="MBB2994991.1"/>
    <property type="molecule type" value="Genomic_DNA"/>
</dbReference>
<evidence type="ECO:0000313" key="3">
    <source>
        <dbReference type="EMBL" id="MBB2994991.1"/>
    </source>
</evidence>
<evidence type="ECO:0000256" key="1">
    <source>
        <dbReference type="ARBA" id="ARBA00009199"/>
    </source>
</evidence>
<protein>
    <submittedName>
        <fullName evidence="3">Amidase</fullName>
        <ecNumber evidence="3">3.5.1.4</ecNumber>
    </submittedName>
</protein>
<name>A0A839QSH2_9MICC</name>
<gene>
    <name evidence="3" type="ORF">E9229_001182</name>
</gene>
<dbReference type="Pfam" id="PF01425">
    <property type="entry name" value="Amidase"/>
    <property type="match status" value="1"/>
</dbReference>
<evidence type="ECO:0000313" key="4">
    <source>
        <dbReference type="Proteomes" id="UP000523000"/>
    </source>
</evidence>
<dbReference type="InterPro" id="IPR000120">
    <property type="entry name" value="Amidase"/>
</dbReference>
<dbReference type="InterPro" id="IPR023631">
    <property type="entry name" value="Amidase_dom"/>
</dbReference>
<dbReference type="RefSeq" id="WP_183510306.1">
    <property type="nucleotide sequence ID" value="NZ_BAABGK010000020.1"/>
</dbReference>
<dbReference type="SUPFAM" id="SSF75304">
    <property type="entry name" value="Amidase signature (AS) enzymes"/>
    <property type="match status" value="1"/>
</dbReference>
<dbReference type="GO" id="GO:0004040">
    <property type="term" value="F:amidase activity"/>
    <property type="evidence" value="ECO:0007669"/>
    <property type="project" value="UniProtKB-EC"/>
</dbReference>
<dbReference type="InterPro" id="IPR036928">
    <property type="entry name" value="AS_sf"/>
</dbReference>
<dbReference type="EC" id="3.5.1.4" evidence="3"/>
<dbReference type="PANTHER" id="PTHR11895:SF7">
    <property type="entry name" value="GLUTAMYL-TRNA(GLN) AMIDOTRANSFERASE SUBUNIT A, MITOCHONDRIAL"/>
    <property type="match status" value="1"/>
</dbReference>
<keyword evidence="3" id="KW-0378">Hydrolase</keyword>